<evidence type="ECO:0000256" key="1">
    <source>
        <dbReference type="SAM" id="MobiDB-lite"/>
    </source>
</evidence>
<evidence type="ECO:0000313" key="3">
    <source>
        <dbReference type="Proteomes" id="UP000625711"/>
    </source>
</evidence>
<comment type="caution">
    <text evidence="2">The sequence shown here is derived from an EMBL/GenBank/DDBJ whole genome shotgun (WGS) entry which is preliminary data.</text>
</comment>
<dbReference type="Proteomes" id="UP000625711">
    <property type="component" value="Unassembled WGS sequence"/>
</dbReference>
<name>A0A834I4Z8_RHYFE</name>
<accession>A0A834I4Z8</accession>
<proteinExistence type="predicted"/>
<feature type="compositionally biased region" description="Gly residues" evidence="1">
    <location>
        <begin position="90"/>
        <end position="99"/>
    </location>
</feature>
<sequence>MYKCATNLLLRQSSSFTFHIFLNEFEQKNVSVSQTERKETVISQKASLYLTRIRKEKTPSLLGRATDGKKCGLSAGPAFRKISSAPRGPAAGGGGGVGSGLRSHSA</sequence>
<feature type="region of interest" description="Disordered" evidence="1">
    <location>
        <begin position="78"/>
        <end position="106"/>
    </location>
</feature>
<organism evidence="2 3">
    <name type="scientific">Rhynchophorus ferrugineus</name>
    <name type="common">Red palm weevil</name>
    <name type="synonym">Curculio ferrugineus</name>
    <dbReference type="NCBI Taxonomy" id="354439"/>
    <lineage>
        <taxon>Eukaryota</taxon>
        <taxon>Metazoa</taxon>
        <taxon>Ecdysozoa</taxon>
        <taxon>Arthropoda</taxon>
        <taxon>Hexapoda</taxon>
        <taxon>Insecta</taxon>
        <taxon>Pterygota</taxon>
        <taxon>Neoptera</taxon>
        <taxon>Endopterygota</taxon>
        <taxon>Coleoptera</taxon>
        <taxon>Polyphaga</taxon>
        <taxon>Cucujiformia</taxon>
        <taxon>Curculionidae</taxon>
        <taxon>Dryophthorinae</taxon>
        <taxon>Rhynchophorus</taxon>
    </lineage>
</organism>
<reference evidence="2" key="1">
    <citation type="submission" date="2020-08" db="EMBL/GenBank/DDBJ databases">
        <title>Genome sequencing and assembly of the red palm weevil Rhynchophorus ferrugineus.</title>
        <authorList>
            <person name="Dias G.B."/>
            <person name="Bergman C.M."/>
            <person name="Manee M."/>
        </authorList>
    </citation>
    <scope>NUCLEOTIDE SEQUENCE</scope>
    <source>
        <strain evidence="2">AA-2017</strain>
        <tissue evidence="2">Whole larva</tissue>
    </source>
</reference>
<keyword evidence="3" id="KW-1185">Reference proteome</keyword>
<dbReference type="AlphaFoldDB" id="A0A834I4Z8"/>
<dbReference type="EMBL" id="JAACXV010012574">
    <property type="protein sequence ID" value="KAF7274565.1"/>
    <property type="molecule type" value="Genomic_DNA"/>
</dbReference>
<evidence type="ECO:0000313" key="2">
    <source>
        <dbReference type="EMBL" id="KAF7274565.1"/>
    </source>
</evidence>
<protein>
    <submittedName>
        <fullName evidence="2">Uncharacterized protein</fullName>
    </submittedName>
</protein>
<gene>
    <name evidence="2" type="ORF">GWI33_012785</name>
</gene>